<feature type="signal peptide" evidence="1">
    <location>
        <begin position="1"/>
        <end position="19"/>
    </location>
</feature>
<dbReference type="Gene3D" id="3.30.1150.10">
    <property type="match status" value="1"/>
</dbReference>
<sequence length="289" mass="33602">MKKALLLLLLLIQSFSIFAQDEVKSFVQQKAYPKEGLQTFMEEFVNKFDYKNADKIPNDVTEIKLRLKFVVEKDGTFNDITLVDDTYNFKNEVIRILNEMPTWNAAVHEGDLVRSSFTMPIRVNYDHSKSSSETDFFVNKNQINSYVETLNSNKIETDYFDLTCNCTIVKTSRNSELTTEEFFLMAIDDKVSYTIGFKKLEQQKAIDEIQKIKKEAEQQQVYVRDVVFMAYNNALNVAFYMNEGGYDSQYQTLFVPAKNYLVLISLRSGNKQLTNLSFAHLLKNFKLKI</sequence>
<evidence type="ECO:0000313" key="2">
    <source>
        <dbReference type="EMBL" id="UUV21895.1"/>
    </source>
</evidence>
<keyword evidence="3" id="KW-1185">Reference proteome</keyword>
<accession>A0ABY5NTI6</accession>
<gene>
    <name evidence="2" type="ORF">NPX36_02245</name>
</gene>
<keyword evidence="1" id="KW-0732">Signal</keyword>
<evidence type="ECO:0000256" key="1">
    <source>
        <dbReference type="SAM" id="SignalP"/>
    </source>
</evidence>
<protein>
    <recommendedName>
        <fullName evidence="4">TonB C-terminal domain-containing protein</fullName>
    </recommendedName>
</protein>
<reference evidence="2 3" key="1">
    <citation type="submission" date="2022-08" db="EMBL/GenBank/DDBJ databases">
        <title>Myroides zhujiangensis sp. nov., a novel bacterium isolated from sediment in the Pearl River Estuary.</title>
        <authorList>
            <person name="Cui L."/>
        </authorList>
    </citation>
    <scope>NUCLEOTIDE SEQUENCE [LARGE SCALE GENOMIC DNA]</scope>
    <source>
        <strain evidence="2 3">SCSIO 72103</strain>
    </source>
</reference>
<feature type="chain" id="PRO_5047390522" description="TonB C-terminal domain-containing protein" evidence="1">
    <location>
        <begin position="20"/>
        <end position="289"/>
    </location>
</feature>
<dbReference type="RefSeq" id="WP_257499815.1">
    <property type="nucleotide sequence ID" value="NZ_CP102382.1"/>
</dbReference>
<organism evidence="2 3">
    <name type="scientific">Paenimyroides aestuarii</name>
    <dbReference type="NCBI Taxonomy" id="2968490"/>
    <lineage>
        <taxon>Bacteria</taxon>
        <taxon>Pseudomonadati</taxon>
        <taxon>Bacteroidota</taxon>
        <taxon>Flavobacteriia</taxon>
        <taxon>Flavobacteriales</taxon>
        <taxon>Flavobacteriaceae</taxon>
        <taxon>Paenimyroides</taxon>
    </lineage>
</organism>
<proteinExistence type="predicted"/>
<dbReference type="Proteomes" id="UP001317001">
    <property type="component" value="Chromosome"/>
</dbReference>
<dbReference type="EMBL" id="CP102382">
    <property type="protein sequence ID" value="UUV21895.1"/>
    <property type="molecule type" value="Genomic_DNA"/>
</dbReference>
<evidence type="ECO:0008006" key="4">
    <source>
        <dbReference type="Google" id="ProtNLM"/>
    </source>
</evidence>
<evidence type="ECO:0000313" key="3">
    <source>
        <dbReference type="Proteomes" id="UP001317001"/>
    </source>
</evidence>
<name>A0ABY5NTI6_9FLAO</name>